<proteinExistence type="predicted"/>
<evidence type="ECO:0000313" key="1">
    <source>
        <dbReference type="EMBL" id="OAK62870.1"/>
    </source>
</evidence>
<gene>
    <name evidence="1" type="ORF">A3K87_17520</name>
</gene>
<evidence type="ECO:0000313" key="2">
    <source>
        <dbReference type="Proteomes" id="UP000077852"/>
    </source>
</evidence>
<protein>
    <submittedName>
        <fullName evidence="1">Uncharacterized protein</fullName>
    </submittedName>
</protein>
<name>A0AA91IAP5_VARPD</name>
<comment type="caution">
    <text evidence="1">The sequence shown here is derived from an EMBL/GenBank/DDBJ whole genome shotgun (WGS) entry which is preliminary data.</text>
</comment>
<reference evidence="1 2" key="1">
    <citation type="submission" date="2016-03" db="EMBL/GenBank/DDBJ databases">
        <title>Genome sequence of Variovorax paradoxus KB5.</title>
        <authorList>
            <person name="Jeong H."/>
            <person name="Hong C.E."/>
            <person name="Jo S.H."/>
            <person name="Park J.M."/>
        </authorList>
    </citation>
    <scope>NUCLEOTIDE SEQUENCE [LARGE SCALE GENOMIC DNA]</scope>
    <source>
        <strain evidence="1 2">KB5</strain>
    </source>
</reference>
<organism evidence="1 2">
    <name type="scientific">Variovorax paradoxus</name>
    <dbReference type="NCBI Taxonomy" id="34073"/>
    <lineage>
        <taxon>Bacteria</taxon>
        <taxon>Pseudomonadati</taxon>
        <taxon>Pseudomonadota</taxon>
        <taxon>Betaproteobacteria</taxon>
        <taxon>Burkholderiales</taxon>
        <taxon>Comamonadaceae</taxon>
        <taxon>Variovorax</taxon>
    </lineage>
</organism>
<sequence length="112" mass="12517">MWQRGDVAEGQDYQLVLVQRRDGTRTYVLCEVGQCEGVEERVFVTAVVPRELLVKGDLFGIAKAVKLADGSSFGVEAHGVWLTPEECAAFERHVTWYEMPWLNGLAPVLPPK</sequence>
<dbReference type="AlphaFoldDB" id="A0AA91IAP5"/>
<dbReference type="Proteomes" id="UP000077852">
    <property type="component" value="Unassembled WGS sequence"/>
</dbReference>
<accession>A0AA91IAP5</accession>
<dbReference type="EMBL" id="LVHG01000048">
    <property type="protein sequence ID" value="OAK62870.1"/>
    <property type="molecule type" value="Genomic_DNA"/>
</dbReference>